<feature type="transmembrane region" description="Helical" evidence="1">
    <location>
        <begin position="79"/>
        <end position="107"/>
    </location>
</feature>
<feature type="transmembrane region" description="Helical" evidence="1">
    <location>
        <begin position="127"/>
        <end position="155"/>
    </location>
</feature>
<feature type="transmembrane region" description="Helical" evidence="1">
    <location>
        <begin position="24"/>
        <end position="44"/>
    </location>
</feature>
<organism evidence="2 3">
    <name type="scientific">Ditylenchus destructor</name>
    <dbReference type="NCBI Taxonomy" id="166010"/>
    <lineage>
        <taxon>Eukaryota</taxon>
        <taxon>Metazoa</taxon>
        <taxon>Ecdysozoa</taxon>
        <taxon>Nematoda</taxon>
        <taxon>Chromadorea</taxon>
        <taxon>Rhabditida</taxon>
        <taxon>Tylenchina</taxon>
        <taxon>Tylenchomorpha</taxon>
        <taxon>Sphaerularioidea</taxon>
        <taxon>Anguinidae</taxon>
        <taxon>Anguininae</taxon>
        <taxon>Ditylenchus</taxon>
    </lineage>
</organism>
<name>A0AAD4MPC4_9BILA</name>
<dbReference type="PANTHER" id="PTHR34851">
    <property type="entry name" value="PROTEIN CBG05235-RELATED"/>
    <property type="match status" value="1"/>
</dbReference>
<keyword evidence="3" id="KW-1185">Reference proteome</keyword>
<gene>
    <name evidence="2" type="ORF">DdX_15536</name>
</gene>
<dbReference type="PANTHER" id="PTHR34851:SF5">
    <property type="entry name" value="MARVEL DOMAIN-CONTAINING PROTEIN"/>
    <property type="match status" value="1"/>
</dbReference>
<accession>A0AAD4MPC4</accession>
<protein>
    <submittedName>
        <fullName evidence="2">Uncharacterized protein</fullName>
    </submittedName>
</protein>
<evidence type="ECO:0000313" key="3">
    <source>
        <dbReference type="Proteomes" id="UP001201812"/>
    </source>
</evidence>
<dbReference type="EMBL" id="JAKKPZ010000100">
    <property type="protein sequence ID" value="KAI1702354.1"/>
    <property type="molecule type" value="Genomic_DNA"/>
</dbReference>
<dbReference type="AlphaFoldDB" id="A0AAD4MPC4"/>
<feature type="transmembrane region" description="Helical" evidence="1">
    <location>
        <begin position="50"/>
        <end position="67"/>
    </location>
</feature>
<keyword evidence="1" id="KW-0812">Transmembrane</keyword>
<evidence type="ECO:0000256" key="1">
    <source>
        <dbReference type="SAM" id="Phobius"/>
    </source>
</evidence>
<proteinExistence type="predicted"/>
<evidence type="ECO:0000313" key="2">
    <source>
        <dbReference type="EMBL" id="KAI1702354.1"/>
    </source>
</evidence>
<dbReference type="Proteomes" id="UP001201812">
    <property type="component" value="Unassembled WGS sequence"/>
</dbReference>
<keyword evidence="1" id="KW-0472">Membrane</keyword>
<reference evidence="2" key="1">
    <citation type="submission" date="2022-01" db="EMBL/GenBank/DDBJ databases">
        <title>Genome Sequence Resource for Two Populations of Ditylenchus destructor, the Migratory Endoparasitic Phytonematode.</title>
        <authorList>
            <person name="Zhang H."/>
            <person name="Lin R."/>
            <person name="Xie B."/>
        </authorList>
    </citation>
    <scope>NUCLEOTIDE SEQUENCE</scope>
    <source>
        <strain evidence="2">BazhouSP</strain>
    </source>
</reference>
<comment type="caution">
    <text evidence="2">The sequence shown here is derived from an EMBL/GenBank/DDBJ whole genome shotgun (WGS) entry which is preliminary data.</text>
</comment>
<sequence>MADNNPDDKQHRCCCNSMHVERGAYIIGIVGMVLSGLGVVGAAVELKWDHAIGSILSLVLYASIIYAQKKQNPSLYWPFLIVNGIGIVLVAIYIIMSAVLLALSMAIPENSLSEETLDGATQDQVIAATRLGIVMVMAMFSAFLIFAAWFQYVVYRAYEYMKMTQMNLHTTNKA</sequence>
<keyword evidence="1" id="KW-1133">Transmembrane helix</keyword>